<dbReference type="STRING" id="33033.NW74_01770"/>
<dbReference type="NCBIfam" id="NF045515">
    <property type="entry name" value="Glp_gephyrin"/>
    <property type="match status" value="1"/>
</dbReference>
<dbReference type="GO" id="GO:0046872">
    <property type="term" value="F:metal ion binding"/>
    <property type="evidence" value="ECO:0007669"/>
    <property type="project" value="UniProtKB-UniRule"/>
</dbReference>
<dbReference type="Gene3D" id="2.170.190.11">
    <property type="entry name" value="Molybdopterin biosynthesis moea protein, domain 3"/>
    <property type="match status" value="1"/>
</dbReference>
<dbReference type="SUPFAM" id="SSF63882">
    <property type="entry name" value="MoeA N-terminal region -like"/>
    <property type="match status" value="1"/>
</dbReference>
<keyword evidence="9" id="KW-0808">Transferase</keyword>
<organism evidence="11 12">
    <name type="scientific">Parvimonas micra</name>
    <dbReference type="NCBI Taxonomy" id="33033"/>
    <lineage>
        <taxon>Bacteria</taxon>
        <taxon>Bacillati</taxon>
        <taxon>Bacillota</taxon>
        <taxon>Tissierellia</taxon>
        <taxon>Tissierellales</taxon>
        <taxon>Peptoniphilaceae</taxon>
        <taxon>Parvimonas</taxon>
    </lineage>
</organism>
<feature type="domain" description="MoaB/Mog" evidence="10">
    <location>
        <begin position="186"/>
        <end position="324"/>
    </location>
</feature>
<dbReference type="CDD" id="cd00887">
    <property type="entry name" value="MoeA"/>
    <property type="match status" value="1"/>
</dbReference>
<dbReference type="GO" id="GO:0005829">
    <property type="term" value="C:cytosol"/>
    <property type="evidence" value="ECO:0007669"/>
    <property type="project" value="TreeGrafter"/>
</dbReference>
<dbReference type="Gene3D" id="3.90.105.10">
    <property type="entry name" value="Molybdopterin biosynthesis moea protein, domain 2"/>
    <property type="match status" value="1"/>
</dbReference>
<dbReference type="EC" id="2.10.1.1" evidence="4 9"/>
<evidence type="ECO:0000313" key="11">
    <source>
        <dbReference type="EMBL" id="AIZ36170.1"/>
    </source>
</evidence>
<comment type="catalytic activity">
    <reaction evidence="8">
        <text>adenylyl-molybdopterin + molybdate = Mo-molybdopterin + AMP + H(+)</text>
        <dbReference type="Rhea" id="RHEA:35047"/>
        <dbReference type="ChEBI" id="CHEBI:15378"/>
        <dbReference type="ChEBI" id="CHEBI:36264"/>
        <dbReference type="ChEBI" id="CHEBI:62727"/>
        <dbReference type="ChEBI" id="CHEBI:71302"/>
        <dbReference type="ChEBI" id="CHEBI:456215"/>
        <dbReference type="EC" id="2.10.1.1"/>
    </reaction>
</comment>
<dbReference type="OrthoDB" id="9804758at2"/>
<dbReference type="FunFam" id="2.170.190.11:FF:000001">
    <property type="entry name" value="Molybdopterin molybdenumtransferase"/>
    <property type="match status" value="1"/>
</dbReference>
<dbReference type="InterPro" id="IPR036688">
    <property type="entry name" value="MoeA_C_domain_IV_sf"/>
</dbReference>
<dbReference type="RefSeq" id="WP_041953587.1">
    <property type="nucleotide sequence ID" value="NZ_CP009761.1"/>
</dbReference>
<dbReference type="Pfam" id="PF03453">
    <property type="entry name" value="MoeA_N"/>
    <property type="match status" value="1"/>
</dbReference>
<dbReference type="Gene3D" id="2.40.340.10">
    <property type="entry name" value="MoeA, C-terminal, domain IV"/>
    <property type="match status" value="1"/>
</dbReference>
<comment type="similarity">
    <text evidence="3 9">Belongs to the MoeA family.</text>
</comment>
<dbReference type="Gene3D" id="3.40.980.10">
    <property type="entry name" value="MoaB/Mog-like domain"/>
    <property type="match status" value="1"/>
</dbReference>
<dbReference type="GO" id="GO:0061599">
    <property type="term" value="F:molybdopterin molybdotransferase activity"/>
    <property type="evidence" value="ECO:0007669"/>
    <property type="project" value="UniProtKB-UniRule"/>
</dbReference>
<evidence type="ECO:0000313" key="12">
    <source>
        <dbReference type="Proteomes" id="UP000031386"/>
    </source>
</evidence>
<evidence type="ECO:0000256" key="2">
    <source>
        <dbReference type="ARBA" id="ARBA00005046"/>
    </source>
</evidence>
<dbReference type="InterPro" id="IPR036135">
    <property type="entry name" value="MoeA_linker/N_sf"/>
</dbReference>
<dbReference type="AlphaFoldDB" id="A0A0B4S0D0"/>
<evidence type="ECO:0000256" key="5">
    <source>
        <dbReference type="ARBA" id="ARBA00021108"/>
    </source>
</evidence>
<dbReference type="InterPro" id="IPR036425">
    <property type="entry name" value="MoaB/Mog-like_dom_sf"/>
</dbReference>
<evidence type="ECO:0000256" key="8">
    <source>
        <dbReference type="ARBA" id="ARBA00047317"/>
    </source>
</evidence>
<proteinExistence type="inferred from homology"/>
<accession>A0A0B4S0D0</accession>
<evidence type="ECO:0000256" key="7">
    <source>
        <dbReference type="ARBA" id="ARBA00023150"/>
    </source>
</evidence>
<dbReference type="EMBL" id="CP009761">
    <property type="protein sequence ID" value="AIZ36170.1"/>
    <property type="molecule type" value="Genomic_DNA"/>
</dbReference>
<dbReference type="Pfam" id="PF03454">
    <property type="entry name" value="MoeA_C"/>
    <property type="match status" value="1"/>
</dbReference>
<keyword evidence="9" id="KW-0479">Metal-binding</keyword>
<dbReference type="GO" id="GO:0006777">
    <property type="term" value="P:Mo-molybdopterin cofactor biosynthetic process"/>
    <property type="evidence" value="ECO:0007669"/>
    <property type="project" value="UniProtKB-UniRule"/>
</dbReference>
<keyword evidence="6 9" id="KW-0500">Molybdenum</keyword>
<dbReference type="Pfam" id="PF00994">
    <property type="entry name" value="MoCF_biosynth"/>
    <property type="match status" value="1"/>
</dbReference>
<dbReference type="InterPro" id="IPR005110">
    <property type="entry name" value="MoeA_linker/N"/>
</dbReference>
<dbReference type="Proteomes" id="UP000031386">
    <property type="component" value="Chromosome"/>
</dbReference>
<dbReference type="PANTHER" id="PTHR10192:SF5">
    <property type="entry name" value="GEPHYRIN"/>
    <property type="match status" value="1"/>
</dbReference>
<evidence type="ECO:0000256" key="1">
    <source>
        <dbReference type="ARBA" id="ARBA00002901"/>
    </source>
</evidence>
<dbReference type="SMART" id="SM00852">
    <property type="entry name" value="MoCF_biosynth"/>
    <property type="match status" value="1"/>
</dbReference>
<dbReference type="UniPathway" id="UPA00344"/>
<name>A0A0B4S0D0_9FIRM</name>
<keyword evidence="7 9" id="KW-0501">Molybdenum cofactor biosynthesis</keyword>
<evidence type="ECO:0000256" key="3">
    <source>
        <dbReference type="ARBA" id="ARBA00010763"/>
    </source>
</evidence>
<dbReference type="SUPFAM" id="SSF53218">
    <property type="entry name" value="Molybdenum cofactor biosynthesis proteins"/>
    <property type="match status" value="1"/>
</dbReference>
<keyword evidence="9" id="KW-0460">Magnesium</keyword>
<dbReference type="InterPro" id="IPR038987">
    <property type="entry name" value="MoeA-like"/>
</dbReference>
<gene>
    <name evidence="11" type="ORF">NW74_01770</name>
</gene>
<evidence type="ECO:0000256" key="9">
    <source>
        <dbReference type="RuleBase" id="RU365090"/>
    </source>
</evidence>
<sequence length="409" mass="45591">MIINNFSPIELKEARKIVDEVKVEEKIEKVYFNDALEKVIAEDIISKVNIPNFDKSPLDGYAFREEDVVNASKDNPVVLEVIDVIMAGDVSEKSVSKGQAVRLMTGAKVPSGANCIVRYEDTEFTDKEVKIFSPIGKNKNIIGLGEDVRKGDVIIKKGTFITPAEIGVLASLGIPFIKVYKSPTISVFATGSELLDVTDKMEDGKIRNSNSYTIEQLGKMYRADVIQYGKVDDDLDSLVDMYKKAIRNSDIIISTGGISVGDSDFVLTAMDKIGVKTIFTRVMAKPGGHVFFGEYEGKFIFALSGNPAASFMNFYLYVRPIILKLQNRNANMLKVQSELLNRFNNKAKVNRILRANTFYKDGKFFTEIEKRQESGVLSTMVSKNSIVIVPSQTEISKGEIIEAEFLYEQ</sequence>
<comment type="pathway">
    <text evidence="2 9">Cofactor biosynthesis; molybdopterin biosynthesis.</text>
</comment>
<dbReference type="KEGG" id="pmic:NW74_01770"/>
<comment type="cofactor">
    <cofactor evidence="9">
        <name>Mg(2+)</name>
        <dbReference type="ChEBI" id="CHEBI:18420"/>
    </cofactor>
</comment>
<evidence type="ECO:0000256" key="6">
    <source>
        <dbReference type="ARBA" id="ARBA00022505"/>
    </source>
</evidence>
<protein>
    <recommendedName>
        <fullName evidence="5 9">Molybdopterin molybdenumtransferase</fullName>
        <ecNumber evidence="4 9">2.10.1.1</ecNumber>
    </recommendedName>
</protein>
<evidence type="ECO:0000256" key="4">
    <source>
        <dbReference type="ARBA" id="ARBA00013269"/>
    </source>
</evidence>
<keyword evidence="12" id="KW-1185">Reference proteome</keyword>
<dbReference type="InterPro" id="IPR001453">
    <property type="entry name" value="MoaB/Mog_dom"/>
</dbReference>
<dbReference type="PANTHER" id="PTHR10192">
    <property type="entry name" value="MOLYBDOPTERIN BIOSYNTHESIS PROTEIN"/>
    <property type="match status" value="1"/>
</dbReference>
<comment type="function">
    <text evidence="1 9">Catalyzes the insertion of molybdate into adenylated molybdopterin with the concomitant release of AMP.</text>
</comment>
<dbReference type="SUPFAM" id="SSF63867">
    <property type="entry name" value="MoeA C-terminal domain-like"/>
    <property type="match status" value="1"/>
</dbReference>
<reference evidence="11 12" key="1">
    <citation type="submission" date="2014-10" db="EMBL/GenBank/DDBJ databases">
        <title>Complete genome sequence of Parvimonas micra KCOM 1535 (= ChDC B708).</title>
        <authorList>
            <person name="Kook J.-K."/>
            <person name="Park S.-N."/>
            <person name="Lim Y.K."/>
            <person name="Roh H."/>
        </authorList>
    </citation>
    <scope>NUCLEOTIDE SEQUENCE [LARGE SCALE GENOMIC DNA]</scope>
    <source>
        <strain evidence="12">KCOM 1535 / ChDC B708</strain>
    </source>
</reference>
<dbReference type="InterPro" id="IPR005111">
    <property type="entry name" value="MoeA_C_domain_IV"/>
</dbReference>
<evidence type="ECO:0000259" key="10">
    <source>
        <dbReference type="SMART" id="SM00852"/>
    </source>
</evidence>